<dbReference type="GO" id="GO:0006264">
    <property type="term" value="P:mitochondrial DNA replication"/>
    <property type="evidence" value="ECO:0007669"/>
    <property type="project" value="TreeGrafter"/>
</dbReference>
<sequence>MLSPRTIFQATRPLARSFSAQAARQNVARVTLVGRLAADPVPSLSGAGREYIRYAVSHNKRQDGEEKTSWFTVFCFDQRSKDYTMSLRKGTLVYVDGSISADKIIGEDGKTYTTFFILQHSVNALVRPKGSEEQQEQQEQQEE</sequence>
<keyword evidence="2" id="KW-0496">Mitochondrion</keyword>
<reference evidence="3 4" key="1">
    <citation type="submission" date="2019-09" db="EMBL/GenBank/DDBJ databases">
        <title>Draft genome of the ectomycorrhizal ascomycete Sphaerosporella brunnea.</title>
        <authorList>
            <consortium name="DOE Joint Genome Institute"/>
            <person name="Benucci G.M."/>
            <person name="Marozzi G."/>
            <person name="Antonielli L."/>
            <person name="Sanchez S."/>
            <person name="Marco P."/>
            <person name="Wang X."/>
            <person name="Falini L.B."/>
            <person name="Barry K."/>
            <person name="Haridas S."/>
            <person name="Lipzen A."/>
            <person name="Labutti K."/>
            <person name="Grigoriev I.V."/>
            <person name="Murat C."/>
            <person name="Martin F."/>
            <person name="Albertini E."/>
            <person name="Donnini D."/>
            <person name="Bonito G."/>
        </authorList>
    </citation>
    <scope>NUCLEOTIDE SEQUENCE [LARGE SCALE GENOMIC DNA]</scope>
    <source>
        <strain evidence="3 4">Sb_GMNB300</strain>
    </source>
</reference>
<name>A0A5J5F3P9_9PEZI</name>
<dbReference type="SUPFAM" id="SSF50249">
    <property type="entry name" value="Nucleic acid-binding proteins"/>
    <property type="match status" value="1"/>
</dbReference>
<protein>
    <recommendedName>
        <fullName evidence="2">Single-stranded DNA-binding protein</fullName>
    </recommendedName>
</protein>
<gene>
    <name evidence="3" type="ORF">FN846DRAFT_904676</name>
</gene>
<dbReference type="OrthoDB" id="1078367at2759"/>
<dbReference type="GO" id="GO:0042645">
    <property type="term" value="C:mitochondrial nucleoid"/>
    <property type="evidence" value="ECO:0007669"/>
    <property type="project" value="TreeGrafter"/>
</dbReference>
<proteinExistence type="predicted"/>
<dbReference type="EMBL" id="VXIS01000041">
    <property type="protein sequence ID" value="KAA8910905.1"/>
    <property type="molecule type" value="Genomic_DNA"/>
</dbReference>
<dbReference type="PANTHER" id="PTHR10302:SF0">
    <property type="entry name" value="SINGLE-STRANDED DNA-BINDING PROTEIN, MITOCHONDRIAL"/>
    <property type="match status" value="1"/>
</dbReference>
<dbReference type="CDD" id="cd04496">
    <property type="entry name" value="SSB_OBF"/>
    <property type="match status" value="1"/>
</dbReference>
<evidence type="ECO:0000256" key="1">
    <source>
        <dbReference type="ARBA" id="ARBA00023125"/>
    </source>
</evidence>
<dbReference type="InterPro" id="IPR000424">
    <property type="entry name" value="Primosome_PriB/ssb"/>
</dbReference>
<dbReference type="PROSITE" id="PS50935">
    <property type="entry name" value="SSB"/>
    <property type="match status" value="1"/>
</dbReference>
<dbReference type="FunCoup" id="A0A5J5F3P9">
    <property type="interactions" value="176"/>
</dbReference>
<dbReference type="PIRSF" id="PIRSF002070">
    <property type="entry name" value="SSB"/>
    <property type="match status" value="1"/>
</dbReference>
<comment type="subcellular location">
    <subcellularLocation>
        <location evidence="2">Mitochondrion</location>
    </subcellularLocation>
</comment>
<dbReference type="Proteomes" id="UP000326924">
    <property type="component" value="Unassembled WGS sequence"/>
</dbReference>
<accession>A0A5J5F3P9</accession>
<dbReference type="GO" id="GO:0003697">
    <property type="term" value="F:single-stranded DNA binding"/>
    <property type="evidence" value="ECO:0007669"/>
    <property type="project" value="InterPro"/>
</dbReference>
<dbReference type="AlphaFoldDB" id="A0A5J5F3P9"/>
<keyword evidence="1 2" id="KW-0238">DNA-binding</keyword>
<dbReference type="InterPro" id="IPR011344">
    <property type="entry name" value="ssDNA-bd"/>
</dbReference>
<dbReference type="InterPro" id="IPR012340">
    <property type="entry name" value="NA-bd_OB-fold"/>
</dbReference>
<dbReference type="Gene3D" id="2.40.50.140">
    <property type="entry name" value="Nucleic acid-binding proteins"/>
    <property type="match status" value="1"/>
</dbReference>
<dbReference type="Pfam" id="PF00436">
    <property type="entry name" value="SSB"/>
    <property type="match status" value="1"/>
</dbReference>
<dbReference type="InParanoid" id="A0A5J5F3P9"/>
<organism evidence="3 4">
    <name type="scientific">Sphaerosporella brunnea</name>
    <dbReference type="NCBI Taxonomy" id="1250544"/>
    <lineage>
        <taxon>Eukaryota</taxon>
        <taxon>Fungi</taxon>
        <taxon>Dikarya</taxon>
        <taxon>Ascomycota</taxon>
        <taxon>Pezizomycotina</taxon>
        <taxon>Pezizomycetes</taxon>
        <taxon>Pezizales</taxon>
        <taxon>Pyronemataceae</taxon>
        <taxon>Sphaerosporella</taxon>
    </lineage>
</organism>
<evidence type="ECO:0000256" key="2">
    <source>
        <dbReference type="PIRNR" id="PIRNR002070"/>
    </source>
</evidence>
<dbReference type="PANTHER" id="PTHR10302">
    <property type="entry name" value="SINGLE-STRANDED DNA-BINDING PROTEIN"/>
    <property type="match status" value="1"/>
</dbReference>
<evidence type="ECO:0000313" key="3">
    <source>
        <dbReference type="EMBL" id="KAA8910905.1"/>
    </source>
</evidence>
<evidence type="ECO:0000313" key="4">
    <source>
        <dbReference type="Proteomes" id="UP000326924"/>
    </source>
</evidence>
<comment type="caution">
    <text evidence="3">The sequence shown here is derived from an EMBL/GenBank/DDBJ whole genome shotgun (WGS) entry which is preliminary data.</text>
</comment>
<keyword evidence="4" id="KW-1185">Reference proteome</keyword>